<keyword evidence="2" id="KW-1185">Reference proteome</keyword>
<gene>
    <name evidence="1" type="ORF">CAL65_00715</name>
</gene>
<accession>A0A3E0X3W3</accession>
<proteinExistence type="predicted"/>
<evidence type="ECO:0000313" key="2">
    <source>
        <dbReference type="Proteomes" id="UP000256763"/>
    </source>
</evidence>
<organism evidence="1 2">
    <name type="scientific">Alkalilimnicola ehrlichii</name>
    <dbReference type="NCBI Taxonomy" id="351052"/>
    <lineage>
        <taxon>Bacteria</taxon>
        <taxon>Pseudomonadati</taxon>
        <taxon>Pseudomonadota</taxon>
        <taxon>Gammaproteobacteria</taxon>
        <taxon>Chromatiales</taxon>
        <taxon>Ectothiorhodospiraceae</taxon>
        <taxon>Alkalilimnicola</taxon>
    </lineage>
</organism>
<reference evidence="2" key="1">
    <citation type="submission" date="2017-05" db="EMBL/GenBank/DDBJ databases">
        <authorList>
            <person name="Sharma S."/>
            <person name="Sidhu C."/>
            <person name="Pinnaka A.K."/>
        </authorList>
    </citation>
    <scope>NUCLEOTIDE SEQUENCE [LARGE SCALE GENOMIC DNA]</scope>
    <source>
        <strain evidence="2">AK93</strain>
    </source>
</reference>
<dbReference type="Proteomes" id="UP000256763">
    <property type="component" value="Unassembled WGS sequence"/>
</dbReference>
<sequence>MLLLPQLFEYGIEVLFCFFQQVLRVFVFLCRECRAKAGAIGKQPPAVLDGLCTKRSKVTVLCLPGVAAVQFLTSP</sequence>
<dbReference type="AlphaFoldDB" id="A0A3E0X3W3"/>
<dbReference type="EMBL" id="NFZW01000001">
    <property type="protein sequence ID" value="RFA39365.1"/>
    <property type="molecule type" value="Genomic_DNA"/>
</dbReference>
<dbReference type="RefSeq" id="WP_116347306.1">
    <property type="nucleotide sequence ID" value="NZ_NFZW01000001.1"/>
</dbReference>
<evidence type="ECO:0000313" key="1">
    <source>
        <dbReference type="EMBL" id="RFA39365.1"/>
    </source>
</evidence>
<name>A0A3E0X3W3_9GAMM</name>
<protein>
    <submittedName>
        <fullName evidence="1">Uncharacterized protein</fullName>
    </submittedName>
</protein>
<comment type="caution">
    <text evidence="1">The sequence shown here is derived from an EMBL/GenBank/DDBJ whole genome shotgun (WGS) entry which is preliminary data.</text>
</comment>